<gene>
    <name evidence="2" type="ORF">CLV41_111177</name>
</gene>
<evidence type="ECO:0000256" key="1">
    <source>
        <dbReference type="SAM" id="Phobius"/>
    </source>
</evidence>
<name>A0A2S3UMJ9_9HYPH</name>
<proteinExistence type="predicted"/>
<protein>
    <recommendedName>
        <fullName evidence="4">WD40 repeat domain-containing protein</fullName>
    </recommendedName>
</protein>
<accession>A0A2S3UMJ9</accession>
<dbReference type="Proteomes" id="UP000236959">
    <property type="component" value="Unassembled WGS sequence"/>
</dbReference>
<dbReference type="SUPFAM" id="SSF82171">
    <property type="entry name" value="DPP6 N-terminal domain-like"/>
    <property type="match status" value="1"/>
</dbReference>
<comment type="caution">
    <text evidence="2">The sequence shown here is derived from an EMBL/GenBank/DDBJ whole genome shotgun (WGS) entry which is preliminary data.</text>
</comment>
<dbReference type="Gene3D" id="2.130.10.10">
    <property type="entry name" value="YVTN repeat-like/Quinoprotein amine dehydrogenase"/>
    <property type="match status" value="2"/>
</dbReference>
<evidence type="ECO:0000313" key="3">
    <source>
        <dbReference type="Proteomes" id="UP000236959"/>
    </source>
</evidence>
<dbReference type="RefSeq" id="WP_146048623.1">
    <property type="nucleotide sequence ID" value="NZ_PPCN01000011.1"/>
</dbReference>
<dbReference type="PANTHER" id="PTHR47197:SF3">
    <property type="entry name" value="DIHYDRO-HEME D1 DEHYDROGENASE"/>
    <property type="match status" value="1"/>
</dbReference>
<feature type="transmembrane region" description="Helical" evidence="1">
    <location>
        <begin position="21"/>
        <end position="44"/>
    </location>
</feature>
<sequence>MHLKQGFATRNYFNSNICGDALWLVLKSLRLCFLFCIASGFLLFTLQRPQAAELDPVVSRAVAHEMLQRLAAGDRKRAIARALEIIPGRPDEHFMETHQDLWSALWRAITAKMVFVDTEQRVLSSVSPDGSRMIVVRGEFPAREASMDFSQSVPVMLFDTASGEMVMDPIPAEVADKPNTLRAFAPSFSPDSKYVAVDLTPSQSVLILDAKTGERIREINVGSPGTSAALGFSPDSRLFAVDTPGELLVFDVLTGSRAFNWRMEPTAVQMTGTRYSHKSQRSMGWTPDNRVLVGETVDWVASRIFAVDQSGSHPFLEDANLQVQLAMSHPESNVVVLAGLEKTLVVGADGNTLCELPGRNFIDIPRFTRNGKALSFPRLLGGLGIPALTVDVTDLAGNTLEPIPEDFGPFGNYVIAADGSITGFAAASSPVTYAGDDVPADAGLYDVAIEEIGAPPVAYNEAVQPQDTILLKSKEFARAAREKLRSGDSRNAAVMAMKGLPADPEEEDFERFGEAALMLFRASAARTLQVDAKGWGTYVVGPDGRNAVVVVLGAGNFSVYAAHFTFGNDSRIVEILHPSVSSEAFERGSYFSPGGDLLLMSPRPGDRLSVFDGRNGTFIRDLFIPDPKISDIVPMNTATAGFSPDGALVAAQNGNRVFLFDPRSGEVWQQYDLSRQAGDGWVGIAGWGKDGELYFTRTLDKKVDKILVLKNGGISDFTVPETDADSPVALGADLRVSSVTSNMILTDQQTGMLYRHDGKRVRVVHSLMPGLIVRKGTAAAFFDWSAGVGKELKVFDFEGNALVPVPEDYVLPDSVLYDLSGQAMGWGLGGHARDWSGQDLPNGRGLYLKIWNALDAGTRQEIDAERIAAR</sequence>
<keyword evidence="3" id="KW-1185">Reference proteome</keyword>
<dbReference type="InterPro" id="IPR015943">
    <property type="entry name" value="WD40/YVTN_repeat-like_dom_sf"/>
</dbReference>
<keyword evidence="1" id="KW-0472">Membrane</keyword>
<dbReference type="OrthoDB" id="7858499at2"/>
<dbReference type="PANTHER" id="PTHR47197">
    <property type="entry name" value="PROTEIN NIRF"/>
    <property type="match status" value="1"/>
</dbReference>
<organism evidence="2 3">
    <name type="scientific">Roseibium marinum</name>
    <dbReference type="NCBI Taxonomy" id="281252"/>
    <lineage>
        <taxon>Bacteria</taxon>
        <taxon>Pseudomonadati</taxon>
        <taxon>Pseudomonadota</taxon>
        <taxon>Alphaproteobacteria</taxon>
        <taxon>Hyphomicrobiales</taxon>
        <taxon>Stappiaceae</taxon>
        <taxon>Roseibium</taxon>
    </lineage>
</organism>
<keyword evidence="1" id="KW-0812">Transmembrane</keyword>
<dbReference type="EMBL" id="PPCN01000011">
    <property type="protein sequence ID" value="POF28925.1"/>
    <property type="molecule type" value="Genomic_DNA"/>
</dbReference>
<reference evidence="2 3" key="1">
    <citation type="submission" date="2018-01" db="EMBL/GenBank/DDBJ databases">
        <title>Genomic Encyclopedia of Archaeal and Bacterial Type Strains, Phase II (KMG-II): from individual species to whole genera.</title>
        <authorList>
            <person name="Goeker M."/>
        </authorList>
    </citation>
    <scope>NUCLEOTIDE SEQUENCE [LARGE SCALE GENOMIC DNA]</scope>
    <source>
        <strain evidence="2 3">DSM 17023</strain>
    </source>
</reference>
<keyword evidence="1" id="KW-1133">Transmembrane helix</keyword>
<dbReference type="InterPro" id="IPR051200">
    <property type="entry name" value="Host-pathogen_enzymatic-act"/>
</dbReference>
<dbReference type="AlphaFoldDB" id="A0A2S3UMJ9"/>
<evidence type="ECO:0008006" key="4">
    <source>
        <dbReference type="Google" id="ProtNLM"/>
    </source>
</evidence>
<evidence type="ECO:0000313" key="2">
    <source>
        <dbReference type="EMBL" id="POF28925.1"/>
    </source>
</evidence>